<evidence type="ECO:0008006" key="4">
    <source>
        <dbReference type="Google" id="ProtNLM"/>
    </source>
</evidence>
<feature type="compositionally biased region" description="Low complexity" evidence="1">
    <location>
        <begin position="151"/>
        <end position="163"/>
    </location>
</feature>
<sequence length="192" mass="19788">MGRLLVVFVVVVAVLCGCGSEGVLSQAVIDRAEAQGAAPDLIYAVELPGYELAEQSVGGVGDEGFGAFYVSPDGRRVELRVDRGSFSDGLCADTSIDGAEPPTAPVRCERDEVGWYRQGGGRHDYTAIRGDHYIRLAGRLADVDRPALKAAVAGARPATGTGTPSPPPSPVERGDLPTNGDGAPDNEVGPGG</sequence>
<proteinExistence type="predicted"/>
<evidence type="ECO:0000313" key="3">
    <source>
        <dbReference type="Proteomes" id="UP001596004"/>
    </source>
</evidence>
<dbReference type="PROSITE" id="PS51257">
    <property type="entry name" value="PROKAR_LIPOPROTEIN"/>
    <property type="match status" value="1"/>
</dbReference>
<dbReference type="Proteomes" id="UP001596004">
    <property type="component" value="Unassembled WGS sequence"/>
</dbReference>
<dbReference type="RefSeq" id="WP_380835815.1">
    <property type="nucleotide sequence ID" value="NZ_JBHSFP010000001.1"/>
</dbReference>
<comment type="caution">
    <text evidence="2">The sequence shown here is derived from an EMBL/GenBank/DDBJ whole genome shotgun (WGS) entry which is preliminary data.</text>
</comment>
<name>A0ABV9C929_9ACTN</name>
<dbReference type="EMBL" id="JBHSFP010000001">
    <property type="protein sequence ID" value="MFC4529360.1"/>
    <property type="molecule type" value="Genomic_DNA"/>
</dbReference>
<evidence type="ECO:0000256" key="1">
    <source>
        <dbReference type="SAM" id="MobiDB-lite"/>
    </source>
</evidence>
<evidence type="ECO:0000313" key="2">
    <source>
        <dbReference type="EMBL" id="MFC4529360.1"/>
    </source>
</evidence>
<accession>A0ABV9C929</accession>
<keyword evidence="3" id="KW-1185">Reference proteome</keyword>
<reference evidence="3" key="1">
    <citation type="journal article" date="2019" name="Int. J. Syst. Evol. Microbiol.">
        <title>The Global Catalogue of Microorganisms (GCM) 10K type strain sequencing project: providing services to taxonomists for standard genome sequencing and annotation.</title>
        <authorList>
            <consortium name="The Broad Institute Genomics Platform"/>
            <consortium name="The Broad Institute Genome Sequencing Center for Infectious Disease"/>
            <person name="Wu L."/>
            <person name="Ma J."/>
        </authorList>
    </citation>
    <scope>NUCLEOTIDE SEQUENCE [LARGE SCALE GENOMIC DNA]</scope>
    <source>
        <strain evidence="3">CGMCC 4.7132</strain>
    </source>
</reference>
<organism evidence="2 3">
    <name type="scientific">Sphaerisporangium dianthi</name>
    <dbReference type="NCBI Taxonomy" id="1436120"/>
    <lineage>
        <taxon>Bacteria</taxon>
        <taxon>Bacillati</taxon>
        <taxon>Actinomycetota</taxon>
        <taxon>Actinomycetes</taxon>
        <taxon>Streptosporangiales</taxon>
        <taxon>Streptosporangiaceae</taxon>
        <taxon>Sphaerisporangium</taxon>
    </lineage>
</organism>
<feature type="region of interest" description="Disordered" evidence="1">
    <location>
        <begin position="151"/>
        <end position="192"/>
    </location>
</feature>
<protein>
    <recommendedName>
        <fullName evidence="4">Membrane lipoprotein</fullName>
    </recommendedName>
</protein>
<gene>
    <name evidence="2" type="ORF">ACFO60_01190</name>
</gene>